<evidence type="ECO:0000256" key="5">
    <source>
        <dbReference type="ARBA" id="ARBA00023002"/>
    </source>
</evidence>
<evidence type="ECO:0000256" key="1">
    <source>
        <dbReference type="ARBA" id="ARBA00001974"/>
    </source>
</evidence>
<evidence type="ECO:0000313" key="17">
    <source>
        <dbReference type="EMBL" id="WJZ93574.1"/>
    </source>
</evidence>
<evidence type="ECO:0000256" key="11">
    <source>
        <dbReference type="ARBA" id="ARBA00049645"/>
    </source>
</evidence>
<dbReference type="EC" id="1.1.3.6" evidence="12"/>
<evidence type="ECO:0000256" key="2">
    <source>
        <dbReference type="ARBA" id="ARBA00022548"/>
    </source>
</evidence>
<keyword evidence="4" id="KW-0274">FAD</keyword>
<evidence type="ECO:0000256" key="12">
    <source>
        <dbReference type="ARBA" id="ARBA00049723"/>
    </source>
</evidence>
<keyword evidence="8" id="KW-0753">Steroid metabolism</keyword>
<dbReference type="Pfam" id="PF00732">
    <property type="entry name" value="GMC_oxred_N"/>
    <property type="match status" value="1"/>
</dbReference>
<keyword evidence="18" id="KW-1185">Reference proteome</keyword>
<protein>
    <recommendedName>
        <fullName evidence="13">Cholesterol oxidase</fullName>
        <ecNumber evidence="12">1.1.3.6</ecNumber>
        <ecNumber evidence="10">5.3.3.1</ecNumber>
    </recommendedName>
    <alternativeName>
        <fullName evidence="14">Cholesterol isomerase</fullName>
    </alternativeName>
</protein>
<dbReference type="EC" id="5.3.3.1" evidence="10"/>
<dbReference type="PROSITE" id="PS51379">
    <property type="entry name" value="4FE4S_FER_2"/>
    <property type="match status" value="1"/>
</dbReference>
<keyword evidence="9" id="KW-0413">Isomerase</keyword>
<dbReference type="InterPro" id="IPR007867">
    <property type="entry name" value="GMC_OxRtase_C"/>
</dbReference>
<proteinExistence type="predicted"/>
<evidence type="ECO:0000256" key="14">
    <source>
        <dbReference type="ARBA" id="ARBA00049778"/>
    </source>
</evidence>
<reference evidence="17 18" key="1">
    <citation type="journal article" date="2023" name="Hortic Res">
        <title>The complete reference genome for grapevine (Vitis vinifera L.) genetics and breeding.</title>
        <authorList>
            <person name="Shi X."/>
            <person name="Cao S."/>
            <person name="Wang X."/>
            <person name="Huang S."/>
            <person name="Wang Y."/>
            <person name="Liu Z."/>
            <person name="Liu W."/>
            <person name="Leng X."/>
            <person name="Peng Y."/>
            <person name="Wang N."/>
            <person name="Wang Y."/>
            <person name="Ma Z."/>
            <person name="Xu X."/>
            <person name="Zhang F."/>
            <person name="Xue H."/>
            <person name="Zhong H."/>
            <person name="Wang Y."/>
            <person name="Zhang K."/>
            <person name="Velt A."/>
            <person name="Avia K."/>
            <person name="Holtgrawe D."/>
            <person name="Grimplet J."/>
            <person name="Matus J.T."/>
            <person name="Ware D."/>
            <person name="Wu X."/>
            <person name="Wang H."/>
            <person name="Liu C."/>
            <person name="Fang Y."/>
            <person name="Rustenholz C."/>
            <person name="Cheng Z."/>
            <person name="Xiao H."/>
            <person name="Zhou Y."/>
        </authorList>
    </citation>
    <scope>NUCLEOTIDE SEQUENCE [LARGE SCALE GENOMIC DNA]</scope>
    <source>
        <strain evidence="18">cv. Pinot noir / PN40024</strain>
        <tissue evidence="17">Leaf</tissue>
    </source>
</reference>
<gene>
    <name evidence="17" type="ORF">VitviT2T_012503</name>
</gene>
<dbReference type="InterPro" id="IPR017896">
    <property type="entry name" value="4Fe4S_Fe-S-bd"/>
</dbReference>
<name>A0ABY9CEB5_VITVI</name>
<dbReference type="Gene3D" id="3.50.50.60">
    <property type="entry name" value="FAD/NAD(P)-binding domain"/>
    <property type="match status" value="3"/>
</dbReference>
<evidence type="ECO:0000313" key="18">
    <source>
        <dbReference type="Proteomes" id="UP001227230"/>
    </source>
</evidence>
<dbReference type="InterPro" id="IPR029058">
    <property type="entry name" value="AB_hydrolase_fold"/>
</dbReference>
<dbReference type="Proteomes" id="UP001227230">
    <property type="component" value="Chromosome 8"/>
</dbReference>
<dbReference type="InterPro" id="IPR000172">
    <property type="entry name" value="GMC_OxRdtase_N"/>
</dbReference>
<evidence type="ECO:0000256" key="8">
    <source>
        <dbReference type="ARBA" id="ARBA00023221"/>
    </source>
</evidence>
<keyword evidence="15" id="KW-0812">Transmembrane</keyword>
<keyword evidence="7" id="KW-1207">Sterol metabolism</keyword>
<accession>A0ABY9CEB5</accession>
<evidence type="ECO:0000256" key="15">
    <source>
        <dbReference type="SAM" id="Phobius"/>
    </source>
</evidence>
<dbReference type="Pfam" id="PF05199">
    <property type="entry name" value="GMC_oxred_C"/>
    <property type="match status" value="1"/>
</dbReference>
<comment type="pathway">
    <text evidence="11">Steroid metabolism; cholesterol degradation.</text>
</comment>
<dbReference type="PROSITE" id="PS00198">
    <property type="entry name" value="4FE4S_FER_1"/>
    <property type="match status" value="1"/>
</dbReference>
<evidence type="ECO:0000256" key="6">
    <source>
        <dbReference type="ARBA" id="ARBA00023098"/>
    </source>
</evidence>
<evidence type="ECO:0000259" key="16">
    <source>
        <dbReference type="PROSITE" id="PS51379"/>
    </source>
</evidence>
<dbReference type="InterPro" id="IPR052542">
    <property type="entry name" value="Cholesterol_Oxidase"/>
</dbReference>
<dbReference type="PANTHER" id="PTHR47470">
    <property type="entry name" value="CHOLESTEROL OXIDASE"/>
    <property type="match status" value="1"/>
</dbReference>
<feature type="domain" description="4Fe-4S ferredoxin-type" evidence="16">
    <location>
        <begin position="191"/>
        <end position="221"/>
    </location>
</feature>
<evidence type="ECO:0000256" key="13">
    <source>
        <dbReference type="ARBA" id="ARBA00049744"/>
    </source>
</evidence>
<dbReference type="PROSITE" id="PS51257">
    <property type="entry name" value="PROKAR_LIPOPROTEIN"/>
    <property type="match status" value="1"/>
</dbReference>
<keyword evidence="15" id="KW-0472">Membrane</keyword>
<evidence type="ECO:0000256" key="7">
    <source>
        <dbReference type="ARBA" id="ARBA00023166"/>
    </source>
</evidence>
<keyword evidence="6" id="KW-0443">Lipid metabolism</keyword>
<evidence type="ECO:0000256" key="4">
    <source>
        <dbReference type="ARBA" id="ARBA00022827"/>
    </source>
</evidence>
<keyword evidence="5" id="KW-0560">Oxidoreductase</keyword>
<dbReference type="PANTHER" id="PTHR47470:SF1">
    <property type="entry name" value="FAD-DEPENDENT OXIDOREDUCTASE 2 FAD BINDING DOMAIN-CONTAINING PROTEIN"/>
    <property type="match status" value="1"/>
</dbReference>
<dbReference type="SUPFAM" id="SSF53474">
    <property type="entry name" value="alpha/beta-Hydrolases"/>
    <property type="match status" value="1"/>
</dbReference>
<keyword evidence="15" id="KW-1133">Transmembrane helix</keyword>
<keyword evidence="3" id="KW-0285">Flavoprotein</keyword>
<dbReference type="InterPro" id="IPR017900">
    <property type="entry name" value="4Fe4S_Fe_S_CS"/>
</dbReference>
<keyword evidence="2" id="KW-0153">Cholesterol metabolism</keyword>
<sequence length="1189" mass="132563">MEKAAEVVVRFGNEEEDGYDAVVVGSGYGGSVAACRMSMAGIKVCLVEKGRRWEAKDFPTNSLKIISDARIEKKSLGMSFGPKDALFQVYEQDDSLAAVACGLGGGSLVNAGVMIPTPIRARRSSKWPKEWEEDWEICEASASAMLRIQSIPVKFPIAKTMEEIAEREIEESFQRPMKLSVNFSHEEQQLDSMKPKQMGSCLACGNCLSGCPYNAKNSTDKNYIDLAVQAGCTVKTGCQVWFVVKNLDDIGEEEGRISRKTRRRWLVFFNETEYVPSDFVILSAGVFGTTEILFQSQMRGLKLSERLGSGFSCNGNTVAYVAGSPAPLGAYGLDSEQLSKISFQERPGPAISSSYTSSLGFTIQGAVLPKAFPYLLFKGITTYGWPPGYWLLHGIIDKIKHILGLKYSQAMVLNAMGYDESDGKITIEKETNKICFSPPHDPLLPRKIKAFQKLTRKLGGVLFMSRYRSTSVHLLGGCNASSHPSDGVCNPNGQVFDPKFPTSVHSGLYVCDASLIPCSVGVNPCLTIATAAEHVSNHLVQDVLKNKTRKGIEFLGKTVERKPSLIPHWKLDSIMEPTVVIKETMRGYVGGMPCSAHLKMKMNCWNQNVFNEPCQVLGESHPLLRGKVGGYVVFRSVEKDKLHVIDGDVDMCGVDYRTPYTQYMCYRLLLSGSSGSRYILEGRKIMNPYLFALYAWTESMTMHVTFKKVAKNSSTDQMMILRGELCISTTELLKSLISLEGNRKGKFIRLFLQSLFRTYITQVPRGNHGDFPMSHLYRRPYPDSTLHDIKTGDGFIISCRQWKCGQNPWVPEEERKRNPVLLVNGHSTESYYLPTEPNDLIRTLLEEGHETWLLQTRLHPLNPSNNFTIEDIGRFDIPAAIGKILELHGLSAKIHLVAHCVGGLAIHIALMGGHVTANHLASLSCTNSSMFFKITVSSRVKMCLPLIPISMLILGKNKILPIFKTMKATPRQQLLKSIAQFIPRCERCTCDECEVFSGIFGNTFWHENVSPSMHHWLNKVNLPRLPMAAFPHLRKICNNGFIVDSNGKNSYLTHPERMALPTLYISGGKSLLVTPQTSFLANKYMMLHQPGFRHERVVVEGFGHSDLLIGEESYKKVFPHILSHLRLAEDGRRNGGVSAEGLKCSKEALDWGDDPSYEAGCEGFWTWVSPSVNVWLFLALTVLLLSFYI</sequence>
<feature type="transmembrane region" description="Helical" evidence="15">
    <location>
        <begin position="1164"/>
        <end position="1188"/>
    </location>
</feature>
<comment type="cofactor">
    <cofactor evidence="1">
        <name>FAD</name>
        <dbReference type="ChEBI" id="CHEBI:57692"/>
    </cofactor>
</comment>
<dbReference type="InterPro" id="IPR036188">
    <property type="entry name" value="FAD/NAD-bd_sf"/>
</dbReference>
<dbReference type="SUPFAM" id="SSF51905">
    <property type="entry name" value="FAD/NAD(P)-binding domain"/>
    <property type="match status" value="1"/>
</dbReference>
<evidence type="ECO:0000256" key="9">
    <source>
        <dbReference type="ARBA" id="ARBA00023235"/>
    </source>
</evidence>
<evidence type="ECO:0000256" key="3">
    <source>
        <dbReference type="ARBA" id="ARBA00022630"/>
    </source>
</evidence>
<dbReference type="Gene3D" id="3.40.50.1820">
    <property type="entry name" value="alpha/beta hydrolase"/>
    <property type="match status" value="1"/>
</dbReference>
<dbReference type="EMBL" id="CP126655">
    <property type="protein sequence ID" value="WJZ93574.1"/>
    <property type="molecule type" value="Genomic_DNA"/>
</dbReference>
<evidence type="ECO:0000256" key="10">
    <source>
        <dbReference type="ARBA" id="ARBA00038856"/>
    </source>
</evidence>
<organism evidence="17 18">
    <name type="scientific">Vitis vinifera</name>
    <name type="common">Grape</name>
    <dbReference type="NCBI Taxonomy" id="29760"/>
    <lineage>
        <taxon>Eukaryota</taxon>
        <taxon>Viridiplantae</taxon>
        <taxon>Streptophyta</taxon>
        <taxon>Embryophyta</taxon>
        <taxon>Tracheophyta</taxon>
        <taxon>Spermatophyta</taxon>
        <taxon>Magnoliopsida</taxon>
        <taxon>eudicotyledons</taxon>
        <taxon>Gunneridae</taxon>
        <taxon>Pentapetalae</taxon>
        <taxon>rosids</taxon>
        <taxon>Vitales</taxon>
        <taxon>Vitaceae</taxon>
        <taxon>Viteae</taxon>
        <taxon>Vitis</taxon>
    </lineage>
</organism>